<sequence length="33" mass="3836">MYFTCQISEVFQLLNATCVQYSECRTSNEVVND</sequence>
<organism evidence="1">
    <name type="scientific">Anguilla anguilla</name>
    <name type="common">European freshwater eel</name>
    <name type="synonym">Muraena anguilla</name>
    <dbReference type="NCBI Taxonomy" id="7936"/>
    <lineage>
        <taxon>Eukaryota</taxon>
        <taxon>Metazoa</taxon>
        <taxon>Chordata</taxon>
        <taxon>Craniata</taxon>
        <taxon>Vertebrata</taxon>
        <taxon>Euteleostomi</taxon>
        <taxon>Actinopterygii</taxon>
        <taxon>Neopterygii</taxon>
        <taxon>Teleostei</taxon>
        <taxon>Anguilliformes</taxon>
        <taxon>Anguillidae</taxon>
        <taxon>Anguilla</taxon>
    </lineage>
</organism>
<reference evidence="1" key="1">
    <citation type="submission" date="2014-11" db="EMBL/GenBank/DDBJ databases">
        <authorList>
            <person name="Amaro Gonzalez C."/>
        </authorList>
    </citation>
    <scope>NUCLEOTIDE SEQUENCE</scope>
</reference>
<name>A0A0E9PFA2_ANGAN</name>
<reference evidence="1" key="2">
    <citation type="journal article" date="2015" name="Fish Shellfish Immunol.">
        <title>Early steps in the European eel (Anguilla anguilla)-Vibrio vulnificus interaction in the gills: Role of the RtxA13 toxin.</title>
        <authorList>
            <person name="Callol A."/>
            <person name="Pajuelo D."/>
            <person name="Ebbesson L."/>
            <person name="Teles M."/>
            <person name="MacKenzie S."/>
            <person name="Amaro C."/>
        </authorList>
    </citation>
    <scope>NUCLEOTIDE SEQUENCE</scope>
</reference>
<dbReference type="EMBL" id="GBXM01106039">
    <property type="protein sequence ID" value="JAH02538.1"/>
    <property type="molecule type" value="Transcribed_RNA"/>
</dbReference>
<accession>A0A0E9PFA2</accession>
<proteinExistence type="predicted"/>
<protein>
    <submittedName>
        <fullName evidence="1">Uncharacterized protein</fullName>
    </submittedName>
</protein>
<dbReference type="AlphaFoldDB" id="A0A0E9PFA2"/>
<evidence type="ECO:0000313" key="1">
    <source>
        <dbReference type="EMBL" id="JAH02538.1"/>
    </source>
</evidence>